<dbReference type="EMBL" id="BAFH01000004">
    <property type="protein sequence ID" value="GAB63675.1"/>
    <property type="molecule type" value="Genomic_DNA"/>
</dbReference>
<feature type="domain" description="Response regulatory" evidence="14">
    <location>
        <begin position="34"/>
        <end position="148"/>
    </location>
</feature>
<dbReference type="GO" id="GO:0005524">
    <property type="term" value="F:ATP binding"/>
    <property type="evidence" value="ECO:0007669"/>
    <property type="project" value="UniProtKB-KW"/>
</dbReference>
<dbReference type="InterPro" id="IPR003593">
    <property type="entry name" value="AAA+_ATPase"/>
</dbReference>
<sequence length="477" mass="53647">MRLCKAKASPYIAKYFIIKNHFENYDNFMGKKPTIIFTDDEDTFRNIMAKELSRMGYKVTCCASGAETLKNMQERDFDVVILDITMPGMDGIETLRKIKDLESTTEVIILTGQGTIENAVQAIKSGAYDYLTKPCRLHELDVLLQKALEKRQLQRENAHLKRLVKDAQGTSIMVGNSIAINALYKMIHKVAPSDAIVLIQGESGTGKELIAQIIHQLSTRAHKPFVVVNCATLQETLLESELFGHIKGAFTGATESRIGLFEVADGGTLFLDEIGELTVNTQAKLLRVVQSGEVRRVGDNRIITVDTRILAATNKNLVLEVKNGKFREDLYFRLNVITLSLPSLRERQEDIPILIDHFLDNFCQNTQKKKLLPEAMSVMMQYPWPGNIRELKNTLERLVVLTEGDTISPEDLPDNIRNPLLTSGEIKGAEITLSDIEKKHILKVLHEKQGNKTLTAEALGISLKTLYNKLKAYHIDR</sequence>
<keyword evidence="6" id="KW-0902">Two-component regulatory system</keyword>
<dbReference type="Pfam" id="PF25601">
    <property type="entry name" value="AAA_lid_14"/>
    <property type="match status" value="1"/>
</dbReference>
<keyword evidence="10" id="KW-0804">Transcription</keyword>
<name>I3IPN0_9BACT</name>
<evidence type="ECO:0000259" key="14">
    <source>
        <dbReference type="PROSITE" id="PS50110"/>
    </source>
</evidence>
<dbReference type="Pfam" id="PF02954">
    <property type="entry name" value="HTH_8"/>
    <property type="match status" value="1"/>
</dbReference>
<dbReference type="FunFam" id="1.10.8.60:FF:000014">
    <property type="entry name" value="DNA-binding transcriptional regulator NtrC"/>
    <property type="match status" value="1"/>
</dbReference>
<evidence type="ECO:0000256" key="7">
    <source>
        <dbReference type="ARBA" id="ARBA00023015"/>
    </source>
</evidence>
<dbReference type="InterPro" id="IPR001789">
    <property type="entry name" value="Sig_transdc_resp-reg_receiver"/>
</dbReference>
<evidence type="ECO:0000313" key="16">
    <source>
        <dbReference type="Proteomes" id="UP000002985"/>
    </source>
</evidence>
<dbReference type="GO" id="GO:0000160">
    <property type="term" value="P:phosphorelay signal transduction system"/>
    <property type="evidence" value="ECO:0007669"/>
    <property type="project" value="UniProtKB-KW"/>
</dbReference>
<dbReference type="SUPFAM" id="SSF52540">
    <property type="entry name" value="P-loop containing nucleoside triphosphate hydrolases"/>
    <property type="match status" value="1"/>
</dbReference>
<dbReference type="Gene3D" id="1.10.10.60">
    <property type="entry name" value="Homeodomain-like"/>
    <property type="match status" value="1"/>
</dbReference>
<dbReference type="PANTHER" id="PTHR32071:SF100">
    <property type="entry name" value="RESPONSE REGULATOR PROTEIN PILR"/>
    <property type="match status" value="1"/>
</dbReference>
<dbReference type="PROSITE" id="PS00676">
    <property type="entry name" value="SIGMA54_INTERACT_2"/>
    <property type="match status" value="1"/>
</dbReference>
<accession>I3IPN0</accession>
<evidence type="ECO:0000256" key="6">
    <source>
        <dbReference type="ARBA" id="ARBA00023012"/>
    </source>
</evidence>
<dbReference type="Pfam" id="PF00072">
    <property type="entry name" value="Response_reg"/>
    <property type="match status" value="1"/>
</dbReference>
<evidence type="ECO:0000256" key="5">
    <source>
        <dbReference type="ARBA" id="ARBA00022840"/>
    </source>
</evidence>
<comment type="subcellular location">
    <subcellularLocation>
        <location evidence="1">Cytoplasm</location>
    </subcellularLocation>
</comment>
<dbReference type="PRINTS" id="PR01590">
    <property type="entry name" value="HTHFIS"/>
</dbReference>
<evidence type="ECO:0000256" key="4">
    <source>
        <dbReference type="ARBA" id="ARBA00022741"/>
    </source>
</evidence>
<keyword evidence="7" id="KW-0805">Transcription regulation</keyword>
<dbReference type="PANTHER" id="PTHR32071">
    <property type="entry name" value="TRANSCRIPTIONAL REGULATORY PROTEIN"/>
    <property type="match status" value="1"/>
</dbReference>
<dbReference type="SUPFAM" id="SSF46689">
    <property type="entry name" value="Homeodomain-like"/>
    <property type="match status" value="1"/>
</dbReference>
<dbReference type="SMART" id="SM00448">
    <property type="entry name" value="REC"/>
    <property type="match status" value="1"/>
</dbReference>
<dbReference type="GO" id="GO:0005737">
    <property type="term" value="C:cytoplasm"/>
    <property type="evidence" value="ECO:0007669"/>
    <property type="project" value="UniProtKB-SubCell"/>
</dbReference>
<dbReference type="Gene3D" id="1.10.8.60">
    <property type="match status" value="1"/>
</dbReference>
<dbReference type="STRING" id="247490.KSU1_D0366"/>
<dbReference type="Gene3D" id="3.40.50.2300">
    <property type="match status" value="1"/>
</dbReference>
<dbReference type="eggNOG" id="COG2204">
    <property type="taxonomic scope" value="Bacteria"/>
</dbReference>
<feature type="coiled-coil region" evidence="12">
    <location>
        <begin position="143"/>
        <end position="170"/>
    </location>
</feature>
<keyword evidence="12" id="KW-0175">Coiled coil</keyword>
<protein>
    <submittedName>
        <fullName evidence="15">Two-component response regulator</fullName>
    </submittedName>
</protein>
<dbReference type="PROSITE" id="PS00675">
    <property type="entry name" value="SIGMA54_INTERACT_1"/>
    <property type="match status" value="1"/>
</dbReference>
<keyword evidence="8" id="KW-0238">DNA-binding</keyword>
<reference evidence="15 16" key="1">
    <citation type="journal article" date="2012" name="FEBS Lett.">
        <title>Anammox organism KSU-1 expresses a NirK-type copper-containing nitrite reductase instead of a NirS-type with cytochrome cd1.</title>
        <authorList>
            <person name="Hira D."/>
            <person name="Toh H."/>
            <person name="Migita C.T."/>
            <person name="Okubo H."/>
            <person name="Nishiyama T."/>
            <person name="Hattori M."/>
            <person name="Furukawa K."/>
            <person name="Fujii T."/>
        </authorList>
    </citation>
    <scope>NUCLEOTIDE SEQUENCE [LARGE SCALE GENOMIC DNA]</scope>
</reference>
<evidence type="ECO:0000256" key="3">
    <source>
        <dbReference type="ARBA" id="ARBA00022553"/>
    </source>
</evidence>
<dbReference type="Proteomes" id="UP000002985">
    <property type="component" value="Unassembled WGS sequence"/>
</dbReference>
<dbReference type="CDD" id="cd00009">
    <property type="entry name" value="AAA"/>
    <property type="match status" value="1"/>
</dbReference>
<evidence type="ECO:0000259" key="13">
    <source>
        <dbReference type="PROSITE" id="PS50045"/>
    </source>
</evidence>
<dbReference type="PROSITE" id="PS50045">
    <property type="entry name" value="SIGMA54_INTERACT_4"/>
    <property type="match status" value="1"/>
</dbReference>
<gene>
    <name evidence="15" type="ORF">KSU1_D0366</name>
</gene>
<feature type="domain" description="Sigma-54 factor interaction" evidence="13">
    <location>
        <begin position="173"/>
        <end position="400"/>
    </location>
</feature>
<dbReference type="OrthoDB" id="9807827at2"/>
<keyword evidence="16" id="KW-1185">Reference proteome</keyword>
<dbReference type="Gene3D" id="3.40.50.300">
    <property type="entry name" value="P-loop containing nucleotide triphosphate hydrolases"/>
    <property type="match status" value="1"/>
</dbReference>
<organism evidence="15 16">
    <name type="scientific">Candidatus Jettenia caeni</name>
    <dbReference type="NCBI Taxonomy" id="247490"/>
    <lineage>
        <taxon>Bacteria</taxon>
        <taxon>Pseudomonadati</taxon>
        <taxon>Planctomycetota</taxon>
        <taxon>Candidatus Brocadiia</taxon>
        <taxon>Candidatus Brocadiales</taxon>
        <taxon>Candidatus Brocadiaceae</taxon>
        <taxon>Candidatus Jettenia</taxon>
    </lineage>
</organism>
<dbReference type="InterPro" id="IPR002197">
    <property type="entry name" value="HTH_Fis"/>
</dbReference>
<feature type="modified residue" description="4-aspartylphosphate" evidence="11">
    <location>
        <position position="83"/>
    </location>
</feature>
<dbReference type="SMART" id="SM00382">
    <property type="entry name" value="AAA"/>
    <property type="match status" value="1"/>
</dbReference>
<evidence type="ECO:0000256" key="10">
    <source>
        <dbReference type="ARBA" id="ARBA00023163"/>
    </source>
</evidence>
<dbReference type="PROSITE" id="PS50110">
    <property type="entry name" value="RESPONSE_REGULATORY"/>
    <property type="match status" value="1"/>
</dbReference>
<evidence type="ECO:0000256" key="8">
    <source>
        <dbReference type="ARBA" id="ARBA00023125"/>
    </source>
</evidence>
<keyword evidence="2" id="KW-0963">Cytoplasm</keyword>
<dbReference type="InterPro" id="IPR025662">
    <property type="entry name" value="Sigma_54_int_dom_ATP-bd_1"/>
</dbReference>
<dbReference type="GO" id="GO:0006355">
    <property type="term" value="P:regulation of DNA-templated transcription"/>
    <property type="evidence" value="ECO:0007669"/>
    <property type="project" value="InterPro"/>
</dbReference>
<evidence type="ECO:0000256" key="1">
    <source>
        <dbReference type="ARBA" id="ARBA00004496"/>
    </source>
</evidence>
<keyword evidence="5" id="KW-0067">ATP-binding</keyword>
<evidence type="ECO:0000256" key="9">
    <source>
        <dbReference type="ARBA" id="ARBA00023159"/>
    </source>
</evidence>
<dbReference type="FunFam" id="3.40.50.2300:FF:000018">
    <property type="entry name" value="DNA-binding transcriptional regulator NtrC"/>
    <property type="match status" value="1"/>
</dbReference>
<dbReference type="FunFam" id="3.40.50.300:FF:000006">
    <property type="entry name" value="DNA-binding transcriptional regulator NtrC"/>
    <property type="match status" value="1"/>
</dbReference>
<evidence type="ECO:0000256" key="11">
    <source>
        <dbReference type="PROSITE-ProRule" id="PRU00169"/>
    </source>
</evidence>
<dbReference type="InterPro" id="IPR002078">
    <property type="entry name" value="Sigma_54_int"/>
</dbReference>
<dbReference type="InterPro" id="IPR011006">
    <property type="entry name" value="CheY-like_superfamily"/>
</dbReference>
<proteinExistence type="predicted"/>
<evidence type="ECO:0000313" key="15">
    <source>
        <dbReference type="EMBL" id="GAB63675.1"/>
    </source>
</evidence>
<evidence type="ECO:0000256" key="2">
    <source>
        <dbReference type="ARBA" id="ARBA00022490"/>
    </source>
</evidence>
<evidence type="ECO:0000256" key="12">
    <source>
        <dbReference type="SAM" id="Coils"/>
    </source>
</evidence>
<keyword evidence="3 11" id="KW-0597">Phosphoprotein</keyword>
<keyword evidence="9" id="KW-0010">Activator</keyword>
<dbReference type="PROSITE" id="PS00688">
    <property type="entry name" value="SIGMA54_INTERACT_3"/>
    <property type="match status" value="1"/>
</dbReference>
<dbReference type="InterPro" id="IPR009057">
    <property type="entry name" value="Homeodomain-like_sf"/>
</dbReference>
<keyword evidence="4" id="KW-0547">Nucleotide-binding</keyword>
<dbReference type="Pfam" id="PF00158">
    <property type="entry name" value="Sigma54_activat"/>
    <property type="match status" value="1"/>
</dbReference>
<dbReference type="InterPro" id="IPR027417">
    <property type="entry name" value="P-loop_NTPase"/>
</dbReference>
<dbReference type="InterPro" id="IPR025944">
    <property type="entry name" value="Sigma_54_int_dom_CS"/>
</dbReference>
<dbReference type="InterPro" id="IPR025943">
    <property type="entry name" value="Sigma_54_int_dom_ATP-bd_2"/>
</dbReference>
<dbReference type="SUPFAM" id="SSF52172">
    <property type="entry name" value="CheY-like"/>
    <property type="match status" value="1"/>
</dbReference>
<comment type="caution">
    <text evidence="15">The sequence shown here is derived from an EMBL/GenBank/DDBJ whole genome shotgun (WGS) entry which is preliminary data.</text>
</comment>
<dbReference type="InterPro" id="IPR058031">
    <property type="entry name" value="AAA_lid_NorR"/>
</dbReference>
<dbReference type="GO" id="GO:0043565">
    <property type="term" value="F:sequence-specific DNA binding"/>
    <property type="evidence" value="ECO:0007669"/>
    <property type="project" value="InterPro"/>
</dbReference>
<dbReference type="AlphaFoldDB" id="I3IPN0"/>